<protein>
    <recommendedName>
        <fullName evidence="2">Polyketide cyclase/dehydrase</fullName>
    </recommendedName>
</protein>
<dbReference type="InterPro" id="IPR019587">
    <property type="entry name" value="Polyketide_cyclase/dehydratase"/>
</dbReference>
<dbReference type="InterPro" id="IPR023393">
    <property type="entry name" value="START-like_dom_sf"/>
</dbReference>
<dbReference type="EMBL" id="CADCUY010000176">
    <property type="protein sequence ID" value="CAA9400236.1"/>
    <property type="molecule type" value="Genomic_DNA"/>
</dbReference>
<dbReference type="Gene3D" id="3.30.530.20">
    <property type="match status" value="1"/>
</dbReference>
<sequence length="133" mass="14484">MVHGLLLDGASWPAWSPIDACEVERATGSGVVGEVRVFRTGRTVSREQVVAVVPDRRYEYVGLATSTSLMRGYRAAVELEPGPGGGTRIRWHGTWRSPVPGGGWLLQRFTAPFMQRCADGLARHAETQQVPPA</sequence>
<gene>
    <name evidence="1" type="ORF">AVDCRST_MAG35-869</name>
</gene>
<evidence type="ECO:0000313" key="1">
    <source>
        <dbReference type="EMBL" id="CAA9400236.1"/>
    </source>
</evidence>
<reference evidence="1" key="1">
    <citation type="submission" date="2020-02" db="EMBL/GenBank/DDBJ databases">
        <authorList>
            <person name="Meier V. D."/>
        </authorList>
    </citation>
    <scope>NUCLEOTIDE SEQUENCE</scope>
    <source>
        <strain evidence="1">AVDCRST_MAG35</strain>
    </source>
</reference>
<dbReference type="AlphaFoldDB" id="A0A6J4NZW8"/>
<accession>A0A6J4NZW8</accession>
<proteinExistence type="predicted"/>
<organism evidence="1">
    <name type="scientific">uncultured Quadrisphaera sp</name>
    <dbReference type="NCBI Taxonomy" id="904978"/>
    <lineage>
        <taxon>Bacteria</taxon>
        <taxon>Bacillati</taxon>
        <taxon>Actinomycetota</taxon>
        <taxon>Actinomycetes</taxon>
        <taxon>Kineosporiales</taxon>
        <taxon>Kineosporiaceae</taxon>
        <taxon>Quadrisphaera</taxon>
        <taxon>environmental samples</taxon>
    </lineage>
</organism>
<dbReference type="CDD" id="cd07821">
    <property type="entry name" value="PYR_PYL_RCAR_like"/>
    <property type="match status" value="1"/>
</dbReference>
<evidence type="ECO:0008006" key="2">
    <source>
        <dbReference type="Google" id="ProtNLM"/>
    </source>
</evidence>
<dbReference type="Pfam" id="PF10604">
    <property type="entry name" value="Polyketide_cyc2"/>
    <property type="match status" value="1"/>
</dbReference>
<dbReference type="SUPFAM" id="SSF55961">
    <property type="entry name" value="Bet v1-like"/>
    <property type="match status" value="1"/>
</dbReference>
<name>A0A6J4NZW8_9ACTN</name>